<organism evidence="4 5">
    <name type="scientific">Paenibacillus radicis</name>
    <name type="common">ex Xue et al. 2023</name>
    <dbReference type="NCBI Taxonomy" id="2972489"/>
    <lineage>
        <taxon>Bacteria</taxon>
        <taxon>Bacillati</taxon>
        <taxon>Bacillota</taxon>
        <taxon>Bacilli</taxon>
        <taxon>Bacillales</taxon>
        <taxon>Paenibacillaceae</taxon>
        <taxon>Paenibacillus</taxon>
    </lineage>
</organism>
<comment type="similarity">
    <text evidence="1">Belongs to the bacterial solute-binding protein 1 family.</text>
</comment>
<protein>
    <submittedName>
        <fullName evidence="4">Extracellular solute-binding protein</fullName>
    </submittedName>
</protein>
<comment type="caution">
    <text evidence="4">The sequence shown here is derived from an EMBL/GenBank/DDBJ whole genome shotgun (WGS) entry which is preliminary data.</text>
</comment>
<evidence type="ECO:0000313" key="4">
    <source>
        <dbReference type="EMBL" id="MCR8631285.1"/>
    </source>
</evidence>
<dbReference type="PANTHER" id="PTHR43649">
    <property type="entry name" value="ARABINOSE-BINDING PROTEIN-RELATED"/>
    <property type="match status" value="1"/>
</dbReference>
<evidence type="ECO:0000256" key="3">
    <source>
        <dbReference type="ARBA" id="ARBA00022729"/>
    </source>
</evidence>
<dbReference type="InterPro" id="IPR006059">
    <property type="entry name" value="SBP"/>
</dbReference>
<accession>A0ABT1YDL5</accession>
<dbReference type="Gene3D" id="3.40.190.10">
    <property type="entry name" value="Periplasmic binding protein-like II"/>
    <property type="match status" value="2"/>
</dbReference>
<dbReference type="RefSeq" id="WP_258212887.1">
    <property type="nucleotide sequence ID" value="NZ_JANQBD010000005.1"/>
</dbReference>
<name>A0ABT1YDL5_9BACL</name>
<dbReference type="SUPFAM" id="SSF53850">
    <property type="entry name" value="Periplasmic binding protein-like II"/>
    <property type="match status" value="1"/>
</dbReference>
<keyword evidence="2" id="KW-0813">Transport</keyword>
<proteinExistence type="inferred from homology"/>
<dbReference type="Proteomes" id="UP001300012">
    <property type="component" value="Unassembled WGS sequence"/>
</dbReference>
<evidence type="ECO:0000256" key="1">
    <source>
        <dbReference type="ARBA" id="ARBA00008520"/>
    </source>
</evidence>
<dbReference type="InterPro" id="IPR050490">
    <property type="entry name" value="Bact_solute-bd_prot1"/>
</dbReference>
<sequence length="421" mass="47175">METIDANSHKLKLISREFAGFEASFGVQASYFKKLTGWDIEREFEEIHRLYDRMIAGKEALSDSHDLFLCVTDWLPEAIQQGLLVPLNEFLHADPPEGWPLAWSSSMRGLQTDKDGSVYGIAYHDGPEMFIYRSDLFNDQVEKEAFYKEYGYPLEVPETWSQFVDTARFFTRPEEGMHGALTASYPDGHNNVYDFLIQLWSRGGELVSSDWQPVFHQSIGQEALQFLVDLIHKHGVVPKEALEMDSVKSGNYFAQGSVAMMWNWAGFAAVAEMPSMSIIAGKVGTGLIPKGDGPDGRHMSLNIYWILGIPVGSTNQAMAYQFIKETASAAMDKATSMCGGNGTRLSTWRDDEVRKQFPYYRNIEIVHQNVNSPLPIPEYPAINEVLSQMVDDALNLRCSVSEALAKAAGQVHNILKKGGYC</sequence>
<keyword evidence="5" id="KW-1185">Reference proteome</keyword>
<dbReference type="PANTHER" id="PTHR43649:SF34">
    <property type="entry name" value="ABC TRANSPORTER PERIPLASMIC-BINDING PROTEIN YCJN-RELATED"/>
    <property type="match status" value="1"/>
</dbReference>
<dbReference type="Pfam" id="PF01547">
    <property type="entry name" value="SBP_bac_1"/>
    <property type="match status" value="1"/>
</dbReference>
<gene>
    <name evidence="4" type="ORF">NV381_08735</name>
</gene>
<dbReference type="EMBL" id="JANQBD010000005">
    <property type="protein sequence ID" value="MCR8631285.1"/>
    <property type="molecule type" value="Genomic_DNA"/>
</dbReference>
<keyword evidence="3" id="KW-0732">Signal</keyword>
<evidence type="ECO:0000313" key="5">
    <source>
        <dbReference type="Proteomes" id="UP001300012"/>
    </source>
</evidence>
<evidence type="ECO:0000256" key="2">
    <source>
        <dbReference type="ARBA" id="ARBA00022448"/>
    </source>
</evidence>
<reference evidence="4 5" key="1">
    <citation type="submission" date="2022-08" db="EMBL/GenBank/DDBJ databases">
        <title>Paenibacillus endoradicis sp. nov., Paenibacillus radicibacter sp. nov and Paenibacillus pararadicis sp. nov., three cold-adapted plant growth-promoting bacteria isolated from root of Larix gmelinii in Great Khingan.</title>
        <authorList>
            <person name="Xue H."/>
        </authorList>
    </citation>
    <scope>NUCLEOTIDE SEQUENCE [LARGE SCALE GENOMIC DNA]</scope>
    <source>
        <strain evidence="4 5">N5-1-1-5</strain>
    </source>
</reference>